<dbReference type="EMBL" id="JAVRIF010000003">
    <property type="protein sequence ID" value="MDT0603273.1"/>
    <property type="molecule type" value="Genomic_DNA"/>
</dbReference>
<keyword evidence="2" id="KW-1185">Reference proteome</keyword>
<proteinExistence type="predicted"/>
<dbReference type="Proteomes" id="UP001266357">
    <property type="component" value="Unassembled WGS sequence"/>
</dbReference>
<evidence type="ECO:0008006" key="3">
    <source>
        <dbReference type="Google" id="ProtNLM"/>
    </source>
</evidence>
<gene>
    <name evidence="1" type="ORF">RM573_06660</name>
</gene>
<comment type="caution">
    <text evidence="1">The sequence shown here is derived from an EMBL/GenBank/DDBJ whole genome shotgun (WGS) entry which is preliminary data.</text>
</comment>
<accession>A0ABU3A076</accession>
<evidence type="ECO:0000313" key="2">
    <source>
        <dbReference type="Proteomes" id="UP001266357"/>
    </source>
</evidence>
<organism evidence="1 2">
    <name type="scientific">Thalassotalea castellviae</name>
    <dbReference type="NCBI Taxonomy" id="3075612"/>
    <lineage>
        <taxon>Bacteria</taxon>
        <taxon>Pseudomonadati</taxon>
        <taxon>Pseudomonadota</taxon>
        <taxon>Gammaproteobacteria</taxon>
        <taxon>Alteromonadales</taxon>
        <taxon>Colwelliaceae</taxon>
        <taxon>Thalassotalea</taxon>
    </lineage>
</organism>
<sequence length="131" mass="15464">MKHRLSFGYFKILTDNILEVVADEGVEMTLEMIEECHRFVEAHFKDDFGMLVNRVNNYTYSFEAKLSIASYEYLKAIAFVYYSSDSQKITEELYQLRALDGWNFRSFSGLELGWQQAFDWLQQELISVKVN</sequence>
<protein>
    <recommendedName>
        <fullName evidence="3">STAS/SEC14 domain-containing protein</fullName>
    </recommendedName>
</protein>
<name>A0ABU3A076_9GAMM</name>
<reference evidence="1 2" key="1">
    <citation type="submission" date="2023-09" db="EMBL/GenBank/DDBJ databases">
        <authorList>
            <person name="Rey-Velasco X."/>
        </authorList>
    </citation>
    <scope>NUCLEOTIDE SEQUENCE [LARGE SCALE GENOMIC DNA]</scope>
    <source>
        <strain evidence="1 2">W431</strain>
    </source>
</reference>
<evidence type="ECO:0000313" key="1">
    <source>
        <dbReference type="EMBL" id="MDT0603273.1"/>
    </source>
</evidence>
<dbReference type="RefSeq" id="WP_311579142.1">
    <property type="nucleotide sequence ID" value="NZ_JAVRIF010000003.1"/>
</dbReference>